<accession>A0A0D1J8R8</accession>
<dbReference type="Proteomes" id="UP000294017">
    <property type="component" value="Unassembled WGS sequence"/>
</dbReference>
<feature type="transmembrane region" description="Helical" evidence="1">
    <location>
        <begin position="46"/>
        <end position="68"/>
    </location>
</feature>
<reference evidence="2 12" key="5">
    <citation type="submission" date="2017-09" db="EMBL/GenBank/DDBJ databases">
        <title>A single nucleotide polymorphism in the Staphylococcus aureus virulence regulator SaeR abolishes pathogenesis.</title>
        <authorList>
            <person name="Copin R.J."/>
            <person name="Sause W."/>
            <person name="Shopsin B."/>
            <person name="Torres V.J."/>
        </authorList>
    </citation>
    <scope>NUCLEOTIDE SEQUENCE [LARGE SCALE GENOMIC DNA]</scope>
    <source>
        <strain evidence="12">Newman</strain>
        <strain evidence="2">Newman_D2C</strain>
    </source>
</reference>
<dbReference type="EMBL" id="LALJ01000004">
    <property type="protein sequence ID" value="KMR37966.1"/>
    <property type="molecule type" value="Genomic_DNA"/>
</dbReference>
<dbReference type="EMBL" id="JXIG01000627">
    <property type="protein sequence ID" value="KIT96609.1"/>
    <property type="molecule type" value="Genomic_DNA"/>
</dbReference>
<evidence type="ECO:0000313" key="4">
    <source>
        <dbReference type="EMBL" id="KMR37966.1"/>
    </source>
</evidence>
<dbReference type="Proteomes" id="UP000217245">
    <property type="component" value="Chromosome"/>
</dbReference>
<evidence type="ECO:0000313" key="3">
    <source>
        <dbReference type="EMBL" id="KIT96609.1"/>
    </source>
</evidence>
<evidence type="ECO:0000313" key="15">
    <source>
        <dbReference type="Proteomes" id="UP000294017"/>
    </source>
</evidence>
<reference evidence="3 11" key="2">
    <citation type="submission" date="2015-01" db="EMBL/GenBank/DDBJ databases">
        <title>Characterization of Swiss Staphylococcus aureus strains involved in food poisoning.</title>
        <authorList>
            <person name="Crovadore J."/>
            <person name="Chablais R."/>
            <person name="Tonacini J."/>
            <person name="Schnyder B."/>
            <person name="Lefort F."/>
        </authorList>
    </citation>
    <scope>NUCLEOTIDE SEQUENCE [LARGE SCALE GENOMIC DNA]</scope>
    <source>
        <strain evidence="3 11">SA-120</strain>
    </source>
</reference>
<dbReference type="EMBL" id="QNXF01000002">
    <property type="protein sequence ID" value="TXL47188.1"/>
    <property type="molecule type" value="Genomic_DNA"/>
</dbReference>
<dbReference type="Proteomes" id="UP000451682">
    <property type="component" value="Unassembled WGS sequence"/>
</dbReference>
<evidence type="ECO:0000313" key="2">
    <source>
        <dbReference type="EMBL" id="ATC71797.1"/>
    </source>
</evidence>
<reference evidence="6" key="4">
    <citation type="journal article" date="2016" name="J. Infect. Dis.">
        <title>Comparative Genomics of Community-Associated Methicillin-Resistant Staphylococcus aureus Shows the Emergence of Clone ST8-USA300 in Geneva, Switzerland.</title>
        <authorList>
            <person name="Von Dach E."/>
            <person name="Diene S.M."/>
            <person name="Fankhauser C."/>
            <person name="Schrenzel J."/>
            <person name="Harbarth S."/>
            <person name="Francois P."/>
        </authorList>
    </citation>
    <scope>NUCLEOTIDE SEQUENCE</scope>
    <source>
        <strain evidence="6">MRSA_S26</strain>
    </source>
</reference>
<reference evidence="7 13" key="6">
    <citation type="submission" date="2017-11" db="EMBL/GenBank/DDBJ databases">
        <authorList>
            <person name="Founou R.C."/>
            <person name="Founou L."/>
            <person name="Allam M."/>
            <person name="Ismail A."/>
            <person name="Essack S.Y."/>
        </authorList>
    </citation>
    <scope>NUCLEOTIDE SEQUENCE [LARGE SCALE GENOMIC DNA]</scope>
    <source>
        <strain evidence="7 13">G703N2B1</strain>
    </source>
</reference>
<name>A0A0D1J8R8_STAAU</name>
<feature type="transmembrane region" description="Helical" evidence="1">
    <location>
        <begin position="12"/>
        <end position="34"/>
    </location>
</feature>
<dbReference type="AlphaFoldDB" id="A0A0D1J8R8"/>
<dbReference type="EMBL" id="RQTF01000132">
    <property type="protein sequence ID" value="RZI07030.1"/>
    <property type="molecule type" value="Genomic_DNA"/>
</dbReference>
<accession>A0A2C9TPX0</accession>
<dbReference type="Proteomes" id="UP000032274">
    <property type="component" value="Unassembled WGS sequence"/>
</dbReference>
<dbReference type="SMR" id="A0A0D1J8R8"/>
<accession>A0A1E8WV87</accession>
<keyword evidence="1" id="KW-0472">Membrane</keyword>
<evidence type="ECO:0000313" key="9">
    <source>
        <dbReference type="EMBL" id="RZI07030.1"/>
    </source>
</evidence>
<evidence type="ECO:0000256" key="1">
    <source>
        <dbReference type="SAM" id="Phobius"/>
    </source>
</evidence>
<evidence type="ECO:0000313" key="12">
    <source>
        <dbReference type="Proteomes" id="UP000217245"/>
    </source>
</evidence>
<gene>
    <name evidence="6" type="ORF">ACR79_01740</name>
    <name evidence="2" type="ORF">CNH36_09015</name>
    <name evidence="7" type="ORF">CV021_05080</name>
    <name evidence="10" type="ORF">DQU50_05050</name>
    <name evidence="8" type="ORF">EIG94_15570</name>
    <name evidence="9" type="ORF">EIH03_07975</name>
    <name evidence="5" type="ORF">EP54_09105</name>
    <name evidence="4" type="ORF">EQ90_02565</name>
    <name evidence="3" type="ORF">QU38_08475</name>
</gene>
<dbReference type="Proteomes" id="UP000238775">
    <property type="component" value="Unassembled WGS sequence"/>
</dbReference>
<dbReference type="EMBL" id="LFVP01000001">
    <property type="protein sequence ID" value="KSA81601.1"/>
    <property type="molecule type" value="Genomic_DNA"/>
</dbReference>
<dbReference type="Proteomes" id="UP000052129">
    <property type="component" value="Unassembled WGS sequence"/>
</dbReference>
<reference evidence="10 16" key="7">
    <citation type="submission" date="2018-06" db="EMBL/GenBank/DDBJ databases">
        <title>Whole genome sequencing to identify and define MRSA outbreaks.</title>
        <authorList>
            <person name="Sullivan M.J."/>
            <person name="Altman D.R."/>
            <person name="Chacko K."/>
            <person name="Ciferri B."/>
            <person name="Webster E."/>
            <person name="Deikus G."/>
            <person name="Lewis M."/>
            <person name="Khan Z."/>
            <person name="Beckford C."/>
            <person name="Rendo A."/>
            <person name="Samaroo F."/>
            <person name="Sebra R."/>
            <person name="Karam-Howlin R."/>
            <person name="Southwick K."/>
            <person name="Adams E."/>
            <person name="Ying L."/>
            <person name="Kornblum J."/>
            <person name="Factor S."/>
            <person name="Danesh Yazdi M."/>
            <person name="Dingle T."/>
            <person name="Hamula C."/>
            <person name="Bashir A."/>
            <person name="Schadt E."/>
            <person name="Kasarskis A."/>
            <person name="Patel G."/>
            <person name="Wallach F."/>
            <person name="Gibbs K."/>
            <person name="Van Bakel H."/>
        </authorList>
    </citation>
    <scope>NUCLEOTIDE SEQUENCE [LARGE SCALE GENOMIC DNA]</scope>
    <source>
        <strain evidence="10">Pt013</strain>
        <strain evidence="16">pt013</strain>
    </source>
</reference>
<evidence type="ECO:0000313" key="10">
    <source>
        <dbReference type="EMBL" id="TXL47188.1"/>
    </source>
</evidence>
<dbReference type="EMBL" id="LALQ01000038">
    <property type="protein sequence ID" value="KMR56708.1"/>
    <property type="molecule type" value="Genomic_DNA"/>
</dbReference>
<evidence type="ECO:0000313" key="8">
    <source>
        <dbReference type="EMBL" id="RZH89966.1"/>
    </source>
</evidence>
<reference evidence="14 15" key="8">
    <citation type="submission" date="2018-11" db="EMBL/GenBank/DDBJ databases">
        <title>Genomic profiling of Staphylococcus species from a Poultry farm system in KwaZulu-Natal, South Africa.</title>
        <authorList>
            <person name="Amoako D.G."/>
            <person name="Somboro A.M."/>
            <person name="Abia A.L.K."/>
            <person name="Bester L.A."/>
            <person name="Essack S.Y."/>
        </authorList>
    </citation>
    <scope>NUCLEOTIDE SEQUENCE [LARGE SCALE GENOMIC DNA]</scope>
    <source>
        <strain evidence="9 15">SA12</strain>
        <strain evidence="8 14">SA9</strain>
    </source>
</reference>
<evidence type="ECO:0000313" key="6">
    <source>
        <dbReference type="EMBL" id="KSA81601.1"/>
    </source>
</evidence>
<evidence type="ECO:0000313" key="16">
    <source>
        <dbReference type="Proteomes" id="UP000451682"/>
    </source>
</evidence>
<dbReference type="EMBL" id="CP023391">
    <property type="protein sequence ID" value="ATC71797.1"/>
    <property type="molecule type" value="Genomic_DNA"/>
</dbReference>
<evidence type="ECO:0000313" key="13">
    <source>
        <dbReference type="Proteomes" id="UP000238775"/>
    </source>
</evidence>
<reference evidence="6" key="3">
    <citation type="submission" date="2015-06" db="EMBL/GenBank/DDBJ databases">
        <authorList>
            <person name="Diene S.M."/>
            <person name="Von Dach E."/>
            <person name="Fankhauser C."/>
            <person name="Schrenzel J."/>
            <person name="Harbarth S."/>
            <person name="Francois P."/>
        </authorList>
    </citation>
    <scope>NUCLEOTIDE SEQUENCE</scope>
    <source>
        <strain evidence="6">MRSA_S26</strain>
    </source>
</reference>
<proteinExistence type="predicted"/>
<evidence type="ECO:0000313" key="7">
    <source>
        <dbReference type="EMBL" id="PPJ75313.1"/>
    </source>
</evidence>
<protein>
    <submittedName>
        <fullName evidence="4">Uncharacterized protein</fullName>
    </submittedName>
</protein>
<dbReference type="EMBL" id="PGWZ01000340">
    <property type="protein sequence ID" value="PPJ75313.1"/>
    <property type="molecule type" value="Genomic_DNA"/>
</dbReference>
<keyword evidence="1" id="KW-1133">Transmembrane helix</keyword>
<evidence type="ECO:0000313" key="5">
    <source>
        <dbReference type="EMBL" id="KMR56708.1"/>
    </source>
</evidence>
<reference evidence="4" key="1">
    <citation type="journal article" date="2015" name="J. Infect. Dis.">
        <title>Parallel Epidemics of Community-Associated Methicillin-Resistant Staphylococcus aureus USA300 Infection in North and South America.</title>
        <authorList>
            <person name="Planet P.J."/>
            <person name="Diaz L."/>
            <person name="Kolokotronis S.O."/>
            <person name="Narechania A."/>
            <person name="Reyes J."/>
            <person name="Xing G."/>
            <person name="Rincon S."/>
            <person name="Smith H."/>
            <person name="Panesso D."/>
            <person name="Ryan C."/>
            <person name="Smith D.P."/>
            <person name="Guzman M."/>
            <person name="Zurita J."/>
            <person name="Sebra R."/>
            <person name="Deikus G."/>
            <person name="Nolan R.L."/>
            <person name="Tenover F.C."/>
            <person name="Weinstock G.M."/>
            <person name="Robinson D.A."/>
            <person name="Arias C.A."/>
        </authorList>
    </citation>
    <scope>NUCLEOTIDE SEQUENCE</scope>
    <source>
        <strain evidence="4">CA15</strain>
        <strain evidence="5">M121</strain>
    </source>
</reference>
<dbReference type="EMBL" id="RQTC01000455">
    <property type="protein sequence ID" value="RZH89966.1"/>
    <property type="molecule type" value="Genomic_DNA"/>
</dbReference>
<evidence type="ECO:0000313" key="14">
    <source>
        <dbReference type="Proteomes" id="UP000293434"/>
    </source>
</evidence>
<dbReference type="Proteomes" id="UP000293434">
    <property type="component" value="Unassembled WGS sequence"/>
</dbReference>
<evidence type="ECO:0000313" key="11">
    <source>
        <dbReference type="Proteomes" id="UP000032274"/>
    </source>
</evidence>
<sequence length="72" mass="8535">MLRLNVRHLLPTLFATWYASLTYNYIYIITELFIKITSYTLSLHIFYITLHINKILLIFPSIICMTYSGTTK</sequence>
<keyword evidence="1" id="KW-0812">Transmembrane</keyword>
<organism evidence="4">
    <name type="scientific">Staphylococcus aureus</name>
    <dbReference type="NCBI Taxonomy" id="1280"/>
    <lineage>
        <taxon>Bacteria</taxon>
        <taxon>Bacillati</taxon>
        <taxon>Bacillota</taxon>
        <taxon>Bacilli</taxon>
        <taxon>Bacillales</taxon>
        <taxon>Staphylococcaceae</taxon>
        <taxon>Staphylococcus</taxon>
    </lineage>
</organism>